<protein>
    <submittedName>
        <fullName evidence="3">Chromosome segregation ATPase</fullName>
    </submittedName>
</protein>
<dbReference type="Proteomes" id="UP001225034">
    <property type="component" value="Unassembled WGS sequence"/>
</dbReference>
<name>A0ABT9YBU8_9BACI</name>
<keyword evidence="2" id="KW-1133">Transmembrane helix</keyword>
<keyword evidence="4" id="KW-1185">Reference proteome</keyword>
<keyword evidence="2" id="KW-0812">Transmembrane</keyword>
<keyword evidence="2" id="KW-0472">Membrane</keyword>
<dbReference type="EMBL" id="JAUSUA010000001">
    <property type="protein sequence ID" value="MDQ0205292.1"/>
    <property type="molecule type" value="Genomic_DNA"/>
</dbReference>
<evidence type="ECO:0000256" key="2">
    <source>
        <dbReference type="SAM" id="Phobius"/>
    </source>
</evidence>
<evidence type="ECO:0000313" key="3">
    <source>
        <dbReference type="EMBL" id="MDQ0205292.1"/>
    </source>
</evidence>
<dbReference type="RefSeq" id="WP_306978868.1">
    <property type="nucleotide sequence ID" value="NZ_JAUSUA010000001.1"/>
</dbReference>
<evidence type="ECO:0000256" key="1">
    <source>
        <dbReference type="SAM" id="Coils"/>
    </source>
</evidence>
<proteinExistence type="predicted"/>
<comment type="caution">
    <text evidence="3">The sequence shown here is derived from an EMBL/GenBank/DDBJ whole genome shotgun (WGS) entry which is preliminary data.</text>
</comment>
<evidence type="ECO:0000313" key="4">
    <source>
        <dbReference type="Proteomes" id="UP001225034"/>
    </source>
</evidence>
<feature type="coiled-coil region" evidence="1">
    <location>
        <begin position="116"/>
        <end position="146"/>
    </location>
</feature>
<gene>
    <name evidence="3" type="ORF">J2S05_000066</name>
</gene>
<sequence length="272" mass="31348">MLVTFLQIAVTLVIAGLIVFIVKNTLQKKRNQHLEEEVEEVSKKHDQLLAAVLQPYHDSSDRIKLTRGKTRERYEEISEGFLSILHAAKEAQQNLDGLRVTRASYGSILAVLPRATAQLDDEFEKLNQFKKELEELEGEDQKVSSIQSDEKKHIQKIESDIVSLQEKTGYPLTNITQKSKYLKKQFEEITEQIGQLDFVSGMEELERLKEARQDTVQRLTKLKELIRQSDLVLLESSNPATEDSERFLAALKAGEVDRADHYYKKLSQYNWN</sequence>
<feature type="transmembrane region" description="Helical" evidence="2">
    <location>
        <begin position="6"/>
        <end position="22"/>
    </location>
</feature>
<organism evidence="3 4">
    <name type="scientific">Alkalicoccobacillus murimartini</name>
    <dbReference type="NCBI Taxonomy" id="171685"/>
    <lineage>
        <taxon>Bacteria</taxon>
        <taxon>Bacillati</taxon>
        <taxon>Bacillota</taxon>
        <taxon>Bacilli</taxon>
        <taxon>Bacillales</taxon>
        <taxon>Bacillaceae</taxon>
        <taxon>Alkalicoccobacillus</taxon>
    </lineage>
</organism>
<keyword evidence="1" id="KW-0175">Coiled coil</keyword>
<reference evidence="3 4" key="1">
    <citation type="submission" date="2023-07" db="EMBL/GenBank/DDBJ databases">
        <title>Genomic Encyclopedia of Type Strains, Phase IV (KMG-IV): sequencing the most valuable type-strain genomes for metagenomic binning, comparative biology and taxonomic classification.</title>
        <authorList>
            <person name="Goeker M."/>
        </authorList>
    </citation>
    <scope>NUCLEOTIDE SEQUENCE [LARGE SCALE GENOMIC DNA]</scope>
    <source>
        <strain evidence="3 4">DSM 19154</strain>
    </source>
</reference>
<accession>A0ABT9YBU8</accession>
<feature type="coiled-coil region" evidence="1">
    <location>
        <begin position="24"/>
        <end position="51"/>
    </location>
</feature>